<evidence type="ECO:0000259" key="7">
    <source>
        <dbReference type="PROSITE" id="PS50885"/>
    </source>
</evidence>
<evidence type="ECO:0000256" key="1">
    <source>
        <dbReference type="ARBA" id="ARBA00023224"/>
    </source>
</evidence>
<dbReference type="PANTHER" id="PTHR32089">
    <property type="entry name" value="METHYL-ACCEPTING CHEMOTAXIS PROTEIN MCPB"/>
    <property type="match status" value="1"/>
</dbReference>
<dbReference type="RefSeq" id="WP_031574495.1">
    <property type="nucleotide sequence ID" value="NZ_FNDZ01000001.1"/>
</dbReference>
<accession>A0A1G8IE52</accession>
<reference evidence="8 9" key="1">
    <citation type="submission" date="2016-10" db="EMBL/GenBank/DDBJ databases">
        <authorList>
            <person name="de Groot N.N."/>
        </authorList>
    </citation>
    <scope>NUCLEOTIDE SEQUENCE [LARGE SCALE GENOMIC DNA]</scope>
    <source>
        <strain evidence="8 9">CGMCC 1.5058</strain>
    </source>
</reference>
<proteinExistence type="inferred from homology"/>
<dbReference type="SMART" id="SM00304">
    <property type="entry name" value="HAMP"/>
    <property type="match status" value="1"/>
</dbReference>
<dbReference type="Pfam" id="PF00672">
    <property type="entry name" value="HAMP"/>
    <property type="match status" value="1"/>
</dbReference>
<dbReference type="GO" id="GO:0016020">
    <property type="term" value="C:membrane"/>
    <property type="evidence" value="ECO:0007669"/>
    <property type="project" value="InterPro"/>
</dbReference>
<dbReference type="EMBL" id="FNDZ01000001">
    <property type="protein sequence ID" value="SDI17308.1"/>
    <property type="molecule type" value="Genomic_DNA"/>
</dbReference>
<keyword evidence="4" id="KW-0175">Coiled coil</keyword>
<dbReference type="SUPFAM" id="SSF58104">
    <property type="entry name" value="Methyl-accepting chemotaxis protein (MCP) signaling domain"/>
    <property type="match status" value="1"/>
</dbReference>
<feature type="domain" description="HAMP" evidence="7">
    <location>
        <begin position="310"/>
        <end position="362"/>
    </location>
</feature>
<keyword evidence="5" id="KW-0812">Transmembrane</keyword>
<dbReference type="PANTHER" id="PTHR32089:SF112">
    <property type="entry name" value="LYSOZYME-LIKE PROTEIN-RELATED"/>
    <property type="match status" value="1"/>
</dbReference>
<keyword evidence="1 3" id="KW-0807">Transducer</keyword>
<dbReference type="Gene3D" id="3.30.450.20">
    <property type="entry name" value="PAS domain"/>
    <property type="match status" value="1"/>
</dbReference>
<dbReference type="GO" id="GO:0007165">
    <property type="term" value="P:signal transduction"/>
    <property type="evidence" value="ECO:0007669"/>
    <property type="project" value="UniProtKB-KW"/>
</dbReference>
<feature type="coiled-coil region" evidence="4">
    <location>
        <begin position="32"/>
        <end position="66"/>
    </location>
</feature>
<dbReference type="AlphaFoldDB" id="A0A1G8IE52"/>
<dbReference type="Gene3D" id="1.10.287.950">
    <property type="entry name" value="Methyl-accepting chemotaxis protein"/>
    <property type="match status" value="1"/>
</dbReference>
<name>A0A1G8IE52_9CLOT</name>
<dbReference type="SMART" id="SM00283">
    <property type="entry name" value="MA"/>
    <property type="match status" value="1"/>
</dbReference>
<organism evidence="8 9">
    <name type="scientific">Proteiniclasticum ruminis</name>
    <dbReference type="NCBI Taxonomy" id="398199"/>
    <lineage>
        <taxon>Bacteria</taxon>
        <taxon>Bacillati</taxon>
        <taxon>Bacillota</taxon>
        <taxon>Clostridia</taxon>
        <taxon>Eubacteriales</taxon>
        <taxon>Clostridiaceae</taxon>
        <taxon>Proteiniclasticum</taxon>
    </lineage>
</organism>
<comment type="similarity">
    <text evidence="2">Belongs to the methyl-accepting chemotaxis (MCP) protein family.</text>
</comment>
<sequence length="667" mass="72024">MKLKGKIVFVTSIIIVLAIGAQAIVSMISTSRSLEKVIVMQLEDQIENLENEHNSADEVVEITKNALNDKNIALTRTVAEIIASNPDYLEQEKLVTLAKVLGVDEIHITDENGVLQYGNISDFYGFDFAGSDQTKPFLTLIDMNGGSLAQEPTERGTDGTLFQYIGVSRVDAPGVVQIGLEPKAVQELLKALDLQSTIAALNIGNGGFAVILDENGVILYDKDESFVGKTSSDNPWMAPVLSEKDTLHQVTVGDKPFYALAKDFEERTYLVTYPRAEIMTITRNNLINNIVAVVLSIVILLAVISLVLGRWVTKPLGLMEKAMERVGRGDFTAEMGYKSKDEIGLASIQFGVMTENIRRLIKGTVSSFASVTSASDNVMNNVEGLLSASREVTKAVEEIAEGAMETATGVNERLSAGQDLGKSIQKITGRLSEAQEISGAMVRSNTEGRGKIGSLQEVFRKTVENTGEVAANVEELRRSSKSIENILGTIKGIADQTNLLALNASIEAARAGEAGRGFSVVAEEIRKLAEQSSGSAEEINSIIHNIVSVVSITTKTVEETQSSVDSAKGSLDETVVVFDEVDQNVHALESILTTFIEETRTIDTLKNELIVSLESMAAVSEEAAASTEEISASSEEQYASITEIGEEMEALNKEISKIQTELSKLKA</sequence>
<dbReference type="InterPro" id="IPR003660">
    <property type="entry name" value="HAMP_dom"/>
</dbReference>
<gene>
    <name evidence="8" type="ORF">SAMN05421804_101862</name>
</gene>
<dbReference type="PROSITE" id="PS50111">
    <property type="entry name" value="CHEMOTAXIS_TRANSDUC_2"/>
    <property type="match status" value="1"/>
</dbReference>
<evidence type="ECO:0000259" key="6">
    <source>
        <dbReference type="PROSITE" id="PS50111"/>
    </source>
</evidence>
<dbReference type="CDD" id="cd06225">
    <property type="entry name" value="HAMP"/>
    <property type="match status" value="1"/>
</dbReference>
<evidence type="ECO:0000313" key="9">
    <source>
        <dbReference type="Proteomes" id="UP000183255"/>
    </source>
</evidence>
<dbReference type="InterPro" id="IPR004089">
    <property type="entry name" value="MCPsignal_dom"/>
</dbReference>
<evidence type="ECO:0000256" key="2">
    <source>
        <dbReference type="ARBA" id="ARBA00029447"/>
    </source>
</evidence>
<dbReference type="PROSITE" id="PS50885">
    <property type="entry name" value="HAMP"/>
    <property type="match status" value="1"/>
</dbReference>
<keyword evidence="5" id="KW-0472">Membrane</keyword>
<evidence type="ECO:0000256" key="5">
    <source>
        <dbReference type="SAM" id="Phobius"/>
    </source>
</evidence>
<dbReference type="Proteomes" id="UP000183255">
    <property type="component" value="Unassembled WGS sequence"/>
</dbReference>
<keyword evidence="5" id="KW-1133">Transmembrane helix</keyword>
<feature type="domain" description="Methyl-accepting transducer" evidence="6">
    <location>
        <begin position="381"/>
        <end position="631"/>
    </location>
</feature>
<dbReference type="Pfam" id="PF00015">
    <property type="entry name" value="MCPsignal"/>
    <property type="match status" value="1"/>
</dbReference>
<dbReference type="Gene3D" id="6.10.340.10">
    <property type="match status" value="1"/>
</dbReference>
<feature type="transmembrane region" description="Helical" evidence="5">
    <location>
        <begin position="290"/>
        <end position="313"/>
    </location>
</feature>
<protein>
    <submittedName>
        <fullName evidence="8">Methyl-accepting chemotaxis protein</fullName>
    </submittedName>
</protein>
<evidence type="ECO:0000256" key="4">
    <source>
        <dbReference type="SAM" id="Coils"/>
    </source>
</evidence>
<evidence type="ECO:0000256" key="3">
    <source>
        <dbReference type="PROSITE-ProRule" id="PRU00284"/>
    </source>
</evidence>
<evidence type="ECO:0000313" key="8">
    <source>
        <dbReference type="EMBL" id="SDI17308.1"/>
    </source>
</evidence>